<evidence type="ECO:0000313" key="2">
    <source>
        <dbReference type="EMBL" id="MCP9765672.1"/>
    </source>
</evidence>
<dbReference type="PANTHER" id="PTHR33293:SF2">
    <property type="entry name" value="TRANSPOSASE"/>
    <property type="match status" value="1"/>
</dbReference>
<dbReference type="Pfam" id="PF03400">
    <property type="entry name" value="DDE_Tnp_IS1"/>
    <property type="match status" value="1"/>
</dbReference>
<accession>A0AAE3H761</accession>
<organism evidence="2 3">
    <name type="scientific">Lacihabitans soyangensis</name>
    <dbReference type="NCBI Taxonomy" id="869394"/>
    <lineage>
        <taxon>Bacteria</taxon>
        <taxon>Pseudomonadati</taxon>
        <taxon>Bacteroidota</taxon>
        <taxon>Cytophagia</taxon>
        <taxon>Cytophagales</taxon>
        <taxon>Leadbetterellaceae</taxon>
        <taxon>Lacihabitans</taxon>
    </lineage>
</organism>
<dbReference type="Proteomes" id="UP001204144">
    <property type="component" value="Unassembled WGS sequence"/>
</dbReference>
<dbReference type="InterPro" id="IPR024431">
    <property type="entry name" value="InsA_HTH_dom"/>
</dbReference>
<dbReference type="GO" id="GO:0003677">
    <property type="term" value="F:DNA binding"/>
    <property type="evidence" value="ECO:0007669"/>
    <property type="project" value="InterPro"/>
</dbReference>
<dbReference type="RefSeq" id="WP_255039390.1">
    <property type="nucleotide sequence ID" value="NZ_RJUF01000186.1"/>
</dbReference>
<keyword evidence="3" id="KW-1185">Reference proteome</keyword>
<sequence length="211" mass="24388">MLTLIKYGKDSRQKQRYFCKKCNTTKVEFYTYMAYKQDINQNIVSLTKEGVGILSTARLLAISSTTLLKRIKQIASNITQPSISTGKTYEIDEMRSFTGNKNKLIWIVYALEKESKKIVSFNVGARTNKTLSMVIKTVTLSNPKMIYTDKLNNYKHLIENEIHNSKNRATNSIERMNLTLRTHLKRLNRKTIAFSRSIVVLSAILKIYFWG</sequence>
<dbReference type="AlphaFoldDB" id="A0AAE3H761"/>
<feature type="domain" description="Insertion element IS1 protein InsA helix-turn-helix" evidence="1">
    <location>
        <begin position="30"/>
        <end position="72"/>
    </location>
</feature>
<evidence type="ECO:0000259" key="1">
    <source>
        <dbReference type="Pfam" id="PF12759"/>
    </source>
</evidence>
<protein>
    <submittedName>
        <fullName evidence="2">IS1 family transposase</fullName>
    </submittedName>
</protein>
<dbReference type="EMBL" id="RJUF01000186">
    <property type="protein sequence ID" value="MCP9765672.1"/>
    <property type="molecule type" value="Genomic_DNA"/>
</dbReference>
<dbReference type="PANTHER" id="PTHR33293">
    <property type="entry name" value="INSERTION ELEMENT IS1 1 PROTEIN INSB-RELATED"/>
    <property type="match status" value="1"/>
</dbReference>
<dbReference type="GO" id="GO:0004803">
    <property type="term" value="F:transposase activity"/>
    <property type="evidence" value="ECO:0007669"/>
    <property type="project" value="InterPro"/>
</dbReference>
<comment type="caution">
    <text evidence="2">The sequence shown here is derived from an EMBL/GenBank/DDBJ whole genome shotgun (WGS) entry which is preliminary data.</text>
</comment>
<reference evidence="2 3" key="1">
    <citation type="submission" date="2018-11" db="EMBL/GenBank/DDBJ databases">
        <title>Novel bacteria species description.</title>
        <authorList>
            <person name="Han J.-H."/>
        </authorList>
    </citation>
    <scope>NUCLEOTIDE SEQUENCE [LARGE SCALE GENOMIC DNA]</scope>
    <source>
        <strain evidence="2 3">KCTC23259</strain>
    </source>
</reference>
<dbReference type="GO" id="GO:0006313">
    <property type="term" value="P:DNA transposition"/>
    <property type="evidence" value="ECO:0007669"/>
    <property type="project" value="InterPro"/>
</dbReference>
<proteinExistence type="predicted"/>
<dbReference type="NCBIfam" id="NF033558">
    <property type="entry name" value="transpos_IS1"/>
    <property type="match status" value="1"/>
</dbReference>
<dbReference type="InterPro" id="IPR005063">
    <property type="entry name" value="Transposase_27"/>
</dbReference>
<dbReference type="Pfam" id="PF12759">
    <property type="entry name" value="HTH_Tnp_IS1"/>
    <property type="match status" value="1"/>
</dbReference>
<evidence type="ECO:0000313" key="3">
    <source>
        <dbReference type="Proteomes" id="UP001204144"/>
    </source>
</evidence>
<gene>
    <name evidence="2" type="ORF">EGI31_22280</name>
</gene>
<name>A0AAE3H761_9BACT</name>
<dbReference type="InterPro" id="IPR051354">
    <property type="entry name" value="Transposase_27_IS1"/>
</dbReference>